<dbReference type="PANTHER" id="PTHR46309">
    <property type="entry name" value="PHD FINGER PROTEIN 12"/>
    <property type="match status" value="1"/>
</dbReference>
<dbReference type="GO" id="GO:0003714">
    <property type="term" value="F:transcription corepressor activity"/>
    <property type="evidence" value="ECO:0007669"/>
    <property type="project" value="InterPro"/>
</dbReference>
<gene>
    <name evidence="17" type="ORF">OFUS_LOCUS25875</name>
</gene>
<keyword evidence="11" id="KW-0804">Transcription</keyword>
<evidence type="ECO:0000256" key="1">
    <source>
        <dbReference type="ARBA" id="ARBA00004123"/>
    </source>
</evidence>
<keyword evidence="8" id="KW-0862">Zinc</keyword>
<dbReference type="PROSITE" id="PS50006">
    <property type="entry name" value="FHA_DOMAIN"/>
    <property type="match status" value="1"/>
</dbReference>
<dbReference type="InterPro" id="IPR038098">
    <property type="entry name" value="PHF12_MRG-bd_sf"/>
</dbReference>
<keyword evidence="6" id="KW-0677">Repeat</keyword>
<evidence type="ECO:0000313" key="17">
    <source>
        <dbReference type="EMBL" id="CAH1802163.1"/>
    </source>
</evidence>
<keyword evidence="4" id="KW-0597">Phosphoprotein</keyword>
<dbReference type="Pfam" id="PF16737">
    <property type="entry name" value="PHF12_MRG_bd"/>
    <property type="match status" value="1"/>
</dbReference>
<accession>A0A8J1XNS3</accession>
<dbReference type="Proteomes" id="UP000749559">
    <property type="component" value="Unassembled WGS sequence"/>
</dbReference>
<keyword evidence="10" id="KW-0805">Transcription regulation</keyword>
<dbReference type="SMART" id="SM00249">
    <property type="entry name" value="PHD"/>
    <property type="match status" value="2"/>
</dbReference>
<dbReference type="InterPro" id="IPR019786">
    <property type="entry name" value="Zinc_finger_PHD-type_CS"/>
</dbReference>
<evidence type="ECO:0000256" key="4">
    <source>
        <dbReference type="ARBA" id="ARBA00022553"/>
    </source>
</evidence>
<dbReference type="InterPro" id="IPR000253">
    <property type="entry name" value="FHA_dom"/>
</dbReference>
<keyword evidence="3" id="KW-1017">Isopeptide bond</keyword>
<keyword evidence="18" id="KW-1185">Reference proteome</keyword>
<evidence type="ECO:0000256" key="7">
    <source>
        <dbReference type="ARBA" id="ARBA00022771"/>
    </source>
</evidence>
<keyword evidence="12" id="KW-0539">Nucleus</keyword>
<dbReference type="InterPro" id="IPR011011">
    <property type="entry name" value="Znf_FYVE_PHD"/>
</dbReference>
<feature type="region of interest" description="Disordered" evidence="16">
    <location>
        <begin position="408"/>
        <end position="460"/>
    </location>
</feature>
<evidence type="ECO:0000313" key="18">
    <source>
        <dbReference type="Proteomes" id="UP000749559"/>
    </source>
</evidence>
<comment type="subunit">
    <text evidence="13">Component of SIN3 complexes. Interacts with SIN3A in a complex composed of HDAC1, SAP30 and SIN3A. Component of the SIN3B complex, which includes SIN3B, HDAC2 or HDAC1, PHF12 and MORF4L1; interacts directly with all subunits. Interacts with TLE5.</text>
</comment>
<dbReference type="CDD" id="cd15534">
    <property type="entry name" value="PHD2_PHF12_Rco1"/>
    <property type="match status" value="1"/>
</dbReference>
<feature type="region of interest" description="Disordered" evidence="16">
    <location>
        <begin position="104"/>
        <end position="135"/>
    </location>
</feature>
<dbReference type="InterPro" id="IPR031966">
    <property type="entry name" value="PHF12_MRG-bd"/>
</dbReference>
<comment type="caution">
    <text evidence="17">The sequence shown here is derived from an EMBL/GenBank/DDBJ whole genome shotgun (WGS) entry which is preliminary data.</text>
</comment>
<dbReference type="OrthoDB" id="1919692at2759"/>
<evidence type="ECO:0000256" key="15">
    <source>
        <dbReference type="ARBA" id="ARBA00076589"/>
    </source>
</evidence>
<dbReference type="Pfam" id="PF00628">
    <property type="entry name" value="PHD"/>
    <property type="match status" value="2"/>
</dbReference>
<keyword evidence="2" id="KW-0678">Repressor</keyword>
<feature type="compositionally biased region" description="Low complexity" evidence="16">
    <location>
        <begin position="412"/>
        <end position="422"/>
    </location>
</feature>
<sequence length="897" mass="98368">MEPVTYDLDTSGGLMDEIQKLIAPPLSDNPPRRRNEHREYRRPGRAVNHDCCDSCKEGGDLLCCDRCPAAFHLQCHDPPLEDEDLPTGEWICHNCKVTPMIPVPSLPEKDDDNMSTCSSTSRQSTNSQGSRTRVTKRRATIPEILANQKKALLDELDDEDEKETEHPLMMLTRAAKLMNPKQYELPSELACTTNLPGTSKTKWWVKPKYPIKKLAHELDNGIVPLPAKVCFLCSKSCRKNPLLQCDYCPLLYHMDCLNPPMASLPSGRWMCPNHAENTVDEQLLKSVSLTERVKLWDQFSGHLDQHSVKVNFLKKIHRKHPPFRLKVKHNKRKSVQIPEAIKEQYKFPPPMLPRTHDAPTTEGEAHSSPRQSDTPNTDQEQWLSSVVALQTSIARHLAQQQLNNVEIEKSTPKTTTEITKPTASVLPTVKQDLTSNSPPPSDSCNSSSTIDVKNNNKRTLMNGDVNDTAEDIMENGPCASKSNGPTGISLLGTPNGDLDISMKGFDKSYEGTSLLKNRSSSLDSPNSLINSELKSLAASQQNITIGRVHQQQHDMVTDGSKLATSASNAQSILAPKGSGFKVIGSKVVSGSGAMTKVINASQGKNSPTSNILNNKLSGINQLSNSPAISSLNASLQACIEGSTDPDLSKLDERLVQILAHQRLQQLLPQKSATNSKTLLNGLLSNSGSNDVKARALMCPLTGKGQPVPMSYRSLTVGTGADMDVCLTVFGHCNYVSAKHTCIFYDETSRHFELLNYSEHGTTVDNVLYSCDFSEKAILQPKVSKVVKTVRGLIKKSRTKADKSKAKVEQKEEDKVTMSQSANKESQICSCRTSSSSLIGGSGAGWEGTALLHHGSYIKLGCIQFVFSIIDNATVALNPAKTESLLNDSINNVMPTSR</sequence>
<dbReference type="GO" id="GO:0070822">
    <property type="term" value="C:Sin3-type complex"/>
    <property type="evidence" value="ECO:0007669"/>
    <property type="project" value="TreeGrafter"/>
</dbReference>
<feature type="compositionally biased region" description="Basic and acidic residues" evidence="16">
    <location>
        <begin position="354"/>
        <end position="367"/>
    </location>
</feature>
<feature type="region of interest" description="Disordered" evidence="16">
    <location>
        <begin position="328"/>
        <end position="379"/>
    </location>
</feature>
<dbReference type="InterPro" id="IPR013083">
    <property type="entry name" value="Znf_RING/FYVE/PHD"/>
</dbReference>
<dbReference type="PANTHER" id="PTHR46309:SF1">
    <property type="entry name" value="PHD FINGER PROTEIN 12"/>
    <property type="match status" value="1"/>
</dbReference>
<feature type="compositionally biased region" description="Polar residues" evidence="16">
    <location>
        <begin position="368"/>
        <end position="379"/>
    </location>
</feature>
<dbReference type="SUPFAM" id="SSF49879">
    <property type="entry name" value="SMAD/FHA domain"/>
    <property type="match status" value="1"/>
</dbReference>
<keyword evidence="5" id="KW-0479">Metal-binding</keyword>
<reference evidence="17" key="1">
    <citation type="submission" date="2022-03" db="EMBL/GenBank/DDBJ databases">
        <authorList>
            <person name="Martin C."/>
        </authorList>
    </citation>
    <scope>NUCLEOTIDE SEQUENCE</scope>
</reference>
<dbReference type="InterPro" id="IPR008984">
    <property type="entry name" value="SMAD_FHA_dom_sf"/>
</dbReference>
<keyword evidence="9" id="KW-0832">Ubl conjugation</keyword>
<evidence type="ECO:0000256" key="12">
    <source>
        <dbReference type="ARBA" id="ARBA00023242"/>
    </source>
</evidence>
<dbReference type="FunFam" id="3.30.40.10:FF:000164">
    <property type="entry name" value="PHD finger protein 12"/>
    <property type="match status" value="1"/>
</dbReference>
<evidence type="ECO:0000256" key="13">
    <source>
        <dbReference type="ARBA" id="ARBA00065785"/>
    </source>
</evidence>
<evidence type="ECO:0000256" key="9">
    <source>
        <dbReference type="ARBA" id="ARBA00022843"/>
    </source>
</evidence>
<dbReference type="InterPro" id="IPR001965">
    <property type="entry name" value="Znf_PHD"/>
</dbReference>
<evidence type="ECO:0000256" key="14">
    <source>
        <dbReference type="ARBA" id="ARBA00068755"/>
    </source>
</evidence>
<dbReference type="CDD" id="cd22703">
    <property type="entry name" value="FHA_PHF12"/>
    <property type="match status" value="1"/>
</dbReference>
<dbReference type="PROSITE" id="PS01359">
    <property type="entry name" value="ZF_PHD_1"/>
    <property type="match status" value="1"/>
</dbReference>
<evidence type="ECO:0000256" key="3">
    <source>
        <dbReference type="ARBA" id="ARBA00022499"/>
    </source>
</evidence>
<organism evidence="17 18">
    <name type="scientific">Owenia fusiformis</name>
    <name type="common">Polychaete worm</name>
    <dbReference type="NCBI Taxonomy" id="6347"/>
    <lineage>
        <taxon>Eukaryota</taxon>
        <taxon>Metazoa</taxon>
        <taxon>Spiralia</taxon>
        <taxon>Lophotrochozoa</taxon>
        <taxon>Annelida</taxon>
        <taxon>Polychaeta</taxon>
        <taxon>Sedentaria</taxon>
        <taxon>Canalipalpata</taxon>
        <taxon>Sabellida</taxon>
        <taxon>Oweniida</taxon>
        <taxon>Oweniidae</taxon>
        <taxon>Owenia</taxon>
    </lineage>
</organism>
<evidence type="ECO:0000256" key="16">
    <source>
        <dbReference type="SAM" id="MobiDB-lite"/>
    </source>
</evidence>
<evidence type="ECO:0000256" key="5">
    <source>
        <dbReference type="ARBA" id="ARBA00022723"/>
    </source>
</evidence>
<dbReference type="InterPro" id="IPR019787">
    <property type="entry name" value="Znf_PHD-finger"/>
</dbReference>
<evidence type="ECO:0000256" key="10">
    <source>
        <dbReference type="ARBA" id="ARBA00023015"/>
    </source>
</evidence>
<keyword evidence="7" id="KW-0863">Zinc-finger</keyword>
<dbReference type="InterPro" id="IPR042163">
    <property type="entry name" value="PHF12"/>
</dbReference>
<dbReference type="GO" id="GO:0008270">
    <property type="term" value="F:zinc ion binding"/>
    <property type="evidence" value="ECO:0007669"/>
    <property type="project" value="UniProtKB-KW"/>
</dbReference>
<dbReference type="Gene3D" id="3.30.40.10">
    <property type="entry name" value="Zinc/RING finger domain, C3HC4 (zinc finger)"/>
    <property type="match status" value="2"/>
</dbReference>
<evidence type="ECO:0000256" key="2">
    <source>
        <dbReference type="ARBA" id="ARBA00022491"/>
    </source>
</evidence>
<feature type="compositionally biased region" description="Polar residues" evidence="16">
    <location>
        <begin position="449"/>
        <end position="459"/>
    </location>
</feature>
<evidence type="ECO:0000256" key="6">
    <source>
        <dbReference type="ARBA" id="ARBA00022737"/>
    </source>
</evidence>
<dbReference type="EMBL" id="CAIIXF020000012">
    <property type="protein sequence ID" value="CAH1802163.1"/>
    <property type="molecule type" value="Genomic_DNA"/>
</dbReference>
<evidence type="ECO:0000256" key="8">
    <source>
        <dbReference type="ARBA" id="ARBA00022833"/>
    </source>
</evidence>
<feature type="compositionally biased region" description="Polar residues" evidence="16">
    <location>
        <begin position="114"/>
        <end position="132"/>
    </location>
</feature>
<dbReference type="CDD" id="cd15533">
    <property type="entry name" value="PHD1_PHF12"/>
    <property type="match status" value="1"/>
</dbReference>
<protein>
    <recommendedName>
        <fullName evidence="14">PHD finger protein 12</fullName>
    </recommendedName>
    <alternativeName>
        <fullName evidence="15">PHD factor 1</fullName>
    </alternativeName>
</protein>
<dbReference type="Gene3D" id="6.10.20.60">
    <property type="entry name" value="PHD finger protein 12"/>
    <property type="match status" value="1"/>
</dbReference>
<proteinExistence type="predicted"/>
<dbReference type="AlphaFoldDB" id="A0A8J1XNS3"/>
<dbReference type="GO" id="GO:0000122">
    <property type="term" value="P:negative regulation of transcription by RNA polymerase II"/>
    <property type="evidence" value="ECO:0007669"/>
    <property type="project" value="TreeGrafter"/>
</dbReference>
<dbReference type="SUPFAM" id="SSF57903">
    <property type="entry name" value="FYVE/PHD zinc finger"/>
    <property type="match status" value="2"/>
</dbReference>
<dbReference type="PROSITE" id="PS50016">
    <property type="entry name" value="ZF_PHD_2"/>
    <property type="match status" value="2"/>
</dbReference>
<comment type="subcellular location">
    <subcellularLocation>
        <location evidence="1">Nucleus</location>
    </subcellularLocation>
</comment>
<evidence type="ECO:0000256" key="11">
    <source>
        <dbReference type="ARBA" id="ARBA00023163"/>
    </source>
</evidence>
<dbReference type="FunFam" id="3.30.40.10:FF:000154">
    <property type="entry name" value="PHD finger protein 12"/>
    <property type="match status" value="1"/>
</dbReference>
<name>A0A8J1XNS3_OWEFU</name>